<comment type="caution">
    <text evidence="3">The sequence shown here is derived from an EMBL/GenBank/DDBJ whole genome shotgun (WGS) entry which is preliminary data.</text>
</comment>
<proteinExistence type="inferred from homology"/>
<keyword evidence="4" id="KW-1185">Reference proteome</keyword>
<dbReference type="NCBIfam" id="NF002348">
    <property type="entry name" value="PRK01310.1"/>
    <property type="match status" value="1"/>
</dbReference>
<gene>
    <name evidence="3" type="ORF">DES43_1405</name>
</gene>
<dbReference type="SUPFAM" id="SSF69786">
    <property type="entry name" value="YggU-like"/>
    <property type="match status" value="1"/>
</dbReference>
<reference evidence="3 4" key="1">
    <citation type="submission" date="2019-03" db="EMBL/GenBank/DDBJ databases">
        <title>Genomic Encyclopedia of Type Strains, Phase IV (KMG-IV): sequencing the most valuable type-strain genomes for metagenomic binning, comparative biology and taxonomic classification.</title>
        <authorList>
            <person name="Goeker M."/>
        </authorList>
    </citation>
    <scope>NUCLEOTIDE SEQUENCE [LARGE SCALE GENOMIC DNA]</scope>
    <source>
        <strain evidence="3 4">DSM 11603</strain>
    </source>
</reference>
<accession>A0A4R6Y732</accession>
<comment type="similarity">
    <text evidence="1 2">Belongs to the UPF0235 family.</text>
</comment>
<name>A0A4R6Y732_9HYPH</name>
<dbReference type="HAMAP" id="MF_00634">
    <property type="entry name" value="UPF0235"/>
    <property type="match status" value="1"/>
</dbReference>
<dbReference type="OrthoDB" id="9801972at2"/>
<evidence type="ECO:0000313" key="3">
    <source>
        <dbReference type="EMBL" id="TDR30776.1"/>
    </source>
</evidence>
<dbReference type="InterPro" id="IPR036591">
    <property type="entry name" value="YggU-like_sf"/>
</dbReference>
<dbReference type="SMART" id="SM01152">
    <property type="entry name" value="DUF167"/>
    <property type="match status" value="1"/>
</dbReference>
<dbReference type="Proteomes" id="UP000294958">
    <property type="component" value="Unassembled WGS sequence"/>
</dbReference>
<dbReference type="NCBIfam" id="TIGR00251">
    <property type="entry name" value="DUF167 family protein"/>
    <property type="match status" value="1"/>
</dbReference>
<evidence type="ECO:0000256" key="2">
    <source>
        <dbReference type="HAMAP-Rule" id="MF_00634"/>
    </source>
</evidence>
<dbReference type="AlphaFoldDB" id="A0A4R6Y732"/>
<dbReference type="RefSeq" id="WP_035027385.1">
    <property type="nucleotide sequence ID" value="NZ_KK073890.1"/>
</dbReference>
<protein>
    <recommendedName>
        <fullName evidence="2">UPF0235 protein DES43_1405</fullName>
    </recommendedName>
</protein>
<dbReference type="Pfam" id="PF02594">
    <property type="entry name" value="DUF167"/>
    <property type="match status" value="1"/>
</dbReference>
<evidence type="ECO:0000256" key="1">
    <source>
        <dbReference type="ARBA" id="ARBA00010364"/>
    </source>
</evidence>
<evidence type="ECO:0000313" key="4">
    <source>
        <dbReference type="Proteomes" id="UP000294958"/>
    </source>
</evidence>
<dbReference type="InterPro" id="IPR003746">
    <property type="entry name" value="DUF167"/>
</dbReference>
<sequence length="104" mass="11125">MNLPCKLRDDGLDLYVRLTPKSSRDELCGVDMSADGKIHARARVRAVPEKGAANTALEKLVAKSLGVPATTVEVVAGGTARLKTVRISGEAQDLQQKLKQALSR</sequence>
<dbReference type="Gene3D" id="3.30.1200.10">
    <property type="entry name" value="YggU-like"/>
    <property type="match status" value="1"/>
</dbReference>
<organism evidence="3 4">
    <name type="scientific">Aquamicrobium defluvii</name>
    <dbReference type="NCBI Taxonomy" id="69279"/>
    <lineage>
        <taxon>Bacteria</taxon>
        <taxon>Pseudomonadati</taxon>
        <taxon>Pseudomonadota</taxon>
        <taxon>Alphaproteobacteria</taxon>
        <taxon>Hyphomicrobiales</taxon>
        <taxon>Phyllobacteriaceae</taxon>
        <taxon>Aquamicrobium</taxon>
    </lineage>
</organism>
<dbReference type="EMBL" id="SNZF01000040">
    <property type="protein sequence ID" value="TDR30776.1"/>
    <property type="molecule type" value="Genomic_DNA"/>
</dbReference>